<keyword evidence="2" id="KW-1185">Reference proteome</keyword>
<proteinExistence type="predicted"/>
<reference evidence="1 2" key="1">
    <citation type="submission" date="2020-05" db="EMBL/GenBank/DDBJ databases">
        <title>Tigecycline resistant gene in Empedobacter stercoris.</title>
        <authorList>
            <person name="Chen Y."/>
            <person name="Cheng Y."/>
            <person name="Zhou K."/>
        </authorList>
    </citation>
    <scope>NUCLEOTIDE SEQUENCE [LARGE SCALE GENOMIC DNA]</scope>
    <source>
        <strain evidence="1 2">ES202</strain>
    </source>
</reference>
<evidence type="ECO:0000313" key="1">
    <source>
        <dbReference type="EMBL" id="NOJ75940.1"/>
    </source>
</evidence>
<gene>
    <name evidence="1" type="ORF">HMH06_08875</name>
</gene>
<accession>A0ABX1WN15</accession>
<dbReference type="PANTHER" id="PTHR17985">
    <property type="entry name" value="SER/THR-RICH PROTEIN T10 IN DGCR REGION"/>
    <property type="match status" value="1"/>
</dbReference>
<dbReference type="RefSeq" id="WP_171623236.1">
    <property type="nucleotide sequence ID" value="NZ_JABFOQ010000019.1"/>
</dbReference>
<dbReference type="InterPro" id="IPR008551">
    <property type="entry name" value="TANGO2"/>
</dbReference>
<organism evidence="1 2">
    <name type="scientific">Empedobacter stercoris</name>
    <dbReference type="NCBI Taxonomy" id="1628248"/>
    <lineage>
        <taxon>Bacteria</taxon>
        <taxon>Pseudomonadati</taxon>
        <taxon>Bacteroidota</taxon>
        <taxon>Flavobacteriia</taxon>
        <taxon>Flavobacteriales</taxon>
        <taxon>Weeksellaceae</taxon>
        <taxon>Empedobacter</taxon>
    </lineage>
</organism>
<comment type="caution">
    <text evidence="1">The sequence shown here is derived from an EMBL/GenBank/DDBJ whole genome shotgun (WGS) entry which is preliminary data.</text>
</comment>
<protein>
    <recommendedName>
        <fullName evidence="3">NRDE family protein</fullName>
    </recommendedName>
</protein>
<dbReference type="Proteomes" id="UP000580344">
    <property type="component" value="Unassembled WGS sequence"/>
</dbReference>
<sequence>MCIVSFYRNDDEFVLTHNRDEEISRSSSNEIVEQMRFGKTYFSPVDERAKGTWMFYSEQYVACILNGGIEKPLHLKEQYRESRGIILLDLLKYNTVKEFVNSENLSEIAPFTIFVFERTTKNAYLLFWNENELSVKDVSQEKIVTWCSSTLYSPERRNEIDQIIQSNSTLSSEEIIDLHDQLKMNKGDLYDFLATTSISQIFMNSLRIDMKYCQLF</sequence>
<evidence type="ECO:0000313" key="2">
    <source>
        <dbReference type="Proteomes" id="UP000580344"/>
    </source>
</evidence>
<evidence type="ECO:0008006" key="3">
    <source>
        <dbReference type="Google" id="ProtNLM"/>
    </source>
</evidence>
<name>A0ABX1WN15_9FLAO</name>
<dbReference type="EMBL" id="JABFOQ010000019">
    <property type="protein sequence ID" value="NOJ75940.1"/>
    <property type="molecule type" value="Genomic_DNA"/>
</dbReference>
<dbReference type="Pfam" id="PF05742">
    <property type="entry name" value="TANGO2"/>
    <property type="match status" value="1"/>
</dbReference>
<dbReference type="PANTHER" id="PTHR17985:SF8">
    <property type="entry name" value="TRANSPORT AND GOLGI ORGANIZATION PROTEIN 2 HOMOLOG"/>
    <property type="match status" value="1"/>
</dbReference>